<gene>
    <name evidence="3" type="ORF">A2Y62_12590</name>
</gene>
<feature type="domain" description="PKD" evidence="2">
    <location>
        <begin position="219"/>
        <end position="273"/>
    </location>
</feature>
<comment type="caution">
    <text evidence="3">The sequence shown here is derived from an EMBL/GenBank/DDBJ whole genome shotgun (WGS) entry which is preliminary data.</text>
</comment>
<dbReference type="Proteomes" id="UP000178943">
    <property type="component" value="Unassembled WGS sequence"/>
</dbReference>
<evidence type="ECO:0000313" key="3">
    <source>
        <dbReference type="EMBL" id="OGF67064.1"/>
    </source>
</evidence>
<dbReference type="AlphaFoldDB" id="A0A1F5VU75"/>
<dbReference type="PROSITE" id="PS51257">
    <property type="entry name" value="PROKAR_LIPOPROTEIN"/>
    <property type="match status" value="1"/>
</dbReference>
<protein>
    <recommendedName>
        <fullName evidence="2">PKD domain-containing protein</fullName>
    </recommendedName>
</protein>
<keyword evidence="1" id="KW-0732">Signal</keyword>
<evidence type="ECO:0000256" key="1">
    <source>
        <dbReference type="SAM" id="SignalP"/>
    </source>
</evidence>
<accession>A0A1F5VU75</accession>
<proteinExistence type="predicted"/>
<dbReference type="EMBL" id="MFGW01000072">
    <property type="protein sequence ID" value="OGF67064.1"/>
    <property type="molecule type" value="Genomic_DNA"/>
</dbReference>
<dbReference type="SUPFAM" id="SSF49299">
    <property type="entry name" value="PKD domain"/>
    <property type="match status" value="2"/>
</dbReference>
<dbReference type="PROSITE" id="PS50093">
    <property type="entry name" value="PKD"/>
    <property type="match status" value="2"/>
</dbReference>
<dbReference type="Pfam" id="PF18911">
    <property type="entry name" value="PKD_4"/>
    <property type="match status" value="1"/>
</dbReference>
<feature type="chain" id="PRO_5009522110" description="PKD domain-containing protein" evidence="1">
    <location>
        <begin position="19"/>
        <end position="419"/>
    </location>
</feature>
<name>A0A1F5VU75_9BACT</name>
<dbReference type="SUPFAM" id="SSF49373">
    <property type="entry name" value="Invasin/intimin cell-adhesion fragments"/>
    <property type="match status" value="1"/>
</dbReference>
<feature type="signal peptide" evidence="1">
    <location>
        <begin position="1"/>
        <end position="18"/>
    </location>
</feature>
<reference evidence="3 4" key="1">
    <citation type="journal article" date="2016" name="Nat. Commun.">
        <title>Thousands of microbial genomes shed light on interconnected biogeochemical processes in an aquifer system.</title>
        <authorList>
            <person name="Anantharaman K."/>
            <person name="Brown C.T."/>
            <person name="Hug L.A."/>
            <person name="Sharon I."/>
            <person name="Castelle C.J."/>
            <person name="Probst A.J."/>
            <person name="Thomas B.C."/>
            <person name="Singh A."/>
            <person name="Wilkins M.J."/>
            <person name="Karaoz U."/>
            <person name="Brodie E.L."/>
            <person name="Williams K.H."/>
            <person name="Hubbard S.S."/>
            <person name="Banfield J.F."/>
        </authorList>
    </citation>
    <scope>NUCLEOTIDE SEQUENCE [LARGE SCALE GENOMIC DNA]</scope>
</reference>
<dbReference type="InterPro" id="IPR008964">
    <property type="entry name" value="Invasin/intimin_cell_adhesion"/>
</dbReference>
<dbReference type="CDD" id="cd00146">
    <property type="entry name" value="PKD"/>
    <property type="match status" value="2"/>
</dbReference>
<dbReference type="InterPro" id="IPR000601">
    <property type="entry name" value="PKD_dom"/>
</dbReference>
<evidence type="ECO:0000313" key="4">
    <source>
        <dbReference type="Proteomes" id="UP000178943"/>
    </source>
</evidence>
<dbReference type="SMART" id="SM00089">
    <property type="entry name" value="PKD"/>
    <property type="match status" value="2"/>
</dbReference>
<dbReference type="STRING" id="1817863.A2Y62_12590"/>
<sequence length="419" mass="43953">MRYLYVIPIILLALVSCKQVDYTAAEGSTLTITINPDIVAPEGGAAQITVMGQRPSGAPLTDGTVVYFNVNIGRVDPARIETSGGFARTTFISDNRTGTATITASSGAAEAATADVTVGYPEIGTLELLAEPAILPKGGGTSTITARILDPTGAPLSNLPVIFSTTAGTLESDGKPRYTSSIGIVKDKLTTITEATVYAISGAATQQITVPVGQMSEPPTASFTISPNPAYAGQKVYFDATASQDPDGYIKKYEWSFGDGRTGSGQRTSHIYTNTISQTFYIILKVTDNSGMLAFANGSVSVSPVVCQVSAQYSYQDPPSPPGDTDTLPEVGEEITFTAITASGTYPCTSTCPGTTDPNGPCCIAIYEWDFGSGLEQKACPTATHTFSAAGQVTVSLKIYNKQNTTYTFSQSITIYPQQ</sequence>
<dbReference type="InterPro" id="IPR035986">
    <property type="entry name" value="PKD_dom_sf"/>
</dbReference>
<evidence type="ECO:0000259" key="2">
    <source>
        <dbReference type="PROSITE" id="PS50093"/>
    </source>
</evidence>
<organism evidence="3 4">
    <name type="scientific">Candidatus Fischerbacteria bacterium RBG_13_37_8</name>
    <dbReference type="NCBI Taxonomy" id="1817863"/>
    <lineage>
        <taxon>Bacteria</taxon>
        <taxon>Candidatus Fischeribacteriota</taxon>
    </lineage>
</organism>
<dbReference type="InterPro" id="IPR013783">
    <property type="entry name" value="Ig-like_fold"/>
</dbReference>
<dbReference type="InterPro" id="IPR022409">
    <property type="entry name" value="PKD/Chitinase_dom"/>
</dbReference>
<dbReference type="Gene3D" id="2.60.40.10">
    <property type="entry name" value="Immunoglobulins"/>
    <property type="match status" value="4"/>
</dbReference>
<feature type="domain" description="PKD" evidence="2">
    <location>
        <begin position="361"/>
        <end position="419"/>
    </location>
</feature>